<sequence length="101" mass="10193">MQAFGSGGGGGDVAGVSSEFRAGDVVMVGDRAAPLQGVIRYAGRAAFAPGEWVGIELAQPLGKNDGSVDGVRYFECPPARGLFVKADVLRPATRAGGRAGA</sequence>
<name>A0A7S3F5F5_9VIRI</name>
<evidence type="ECO:0000259" key="1">
    <source>
        <dbReference type="PROSITE" id="PS50245"/>
    </source>
</evidence>
<protein>
    <recommendedName>
        <fullName evidence="1">CAP-Gly domain-containing protein</fullName>
    </recommendedName>
</protein>
<dbReference type="Gene3D" id="2.30.30.190">
    <property type="entry name" value="CAP Gly-rich-like domain"/>
    <property type="match status" value="1"/>
</dbReference>
<dbReference type="PANTHER" id="PTHR18916">
    <property type="entry name" value="DYNACTIN 1-RELATED MICROTUBULE-BINDING"/>
    <property type="match status" value="1"/>
</dbReference>
<dbReference type="PROSITE" id="PS50245">
    <property type="entry name" value="CAP_GLY_2"/>
    <property type="match status" value="1"/>
</dbReference>
<proteinExistence type="predicted"/>
<dbReference type="SUPFAM" id="SSF74924">
    <property type="entry name" value="Cap-Gly domain"/>
    <property type="match status" value="1"/>
</dbReference>
<evidence type="ECO:0000313" key="2">
    <source>
        <dbReference type="EMBL" id="CAE0128057.1"/>
    </source>
</evidence>
<feature type="domain" description="CAP-Gly" evidence="1">
    <location>
        <begin position="43"/>
        <end position="85"/>
    </location>
</feature>
<dbReference type="AlphaFoldDB" id="A0A7S3F5F5"/>
<accession>A0A7S3F5F5</accession>
<dbReference type="PROSITE" id="PS00845">
    <property type="entry name" value="CAP_GLY_1"/>
    <property type="match status" value="1"/>
</dbReference>
<dbReference type="Pfam" id="PF01302">
    <property type="entry name" value="CAP_GLY"/>
    <property type="match status" value="1"/>
</dbReference>
<dbReference type="InterPro" id="IPR036859">
    <property type="entry name" value="CAP-Gly_dom_sf"/>
</dbReference>
<dbReference type="SMART" id="SM01052">
    <property type="entry name" value="CAP_GLY"/>
    <property type="match status" value="1"/>
</dbReference>
<dbReference type="InterPro" id="IPR000938">
    <property type="entry name" value="CAP-Gly_domain"/>
</dbReference>
<organism evidence="2">
    <name type="scientific">Prasinoderma singulare</name>
    <dbReference type="NCBI Taxonomy" id="676789"/>
    <lineage>
        <taxon>Eukaryota</taxon>
        <taxon>Viridiplantae</taxon>
        <taxon>Prasinodermophyta</taxon>
        <taxon>Prasinodermophyceae</taxon>
        <taxon>Prasinodermales</taxon>
        <taxon>Prasinodermaceae</taxon>
        <taxon>Prasinoderma</taxon>
    </lineage>
</organism>
<gene>
    <name evidence="2" type="ORF">PSIN1315_LOCUS1830</name>
</gene>
<dbReference type="EMBL" id="HBHY01002849">
    <property type="protein sequence ID" value="CAE0128057.1"/>
    <property type="molecule type" value="Transcribed_RNA"/>
</dbReference>
<reference evidence="2" key="1">
    <citation type="submission" date="2021-01" db="EMBL/GenBank/DDBJ databases">
        <authorList>
            <person name="Corre E."/>
            <person name="Pelletier E."/>
            <person name="Niang G."/>
            <person name="Scheremetjew M."/>
            <person name="Finn R."/>
            <person name="Kale V."/>
            <person name="Holt S."/>
            <person name="Cochrane G."/>
            <person name="Meng A."/>
            <person name="Brown T."/>
            <person name="Cohen L."/>
        </authorList>
    </citation>
    <scope>NUCLEOTIDE SEQUENCE</scope>
    <source>
        <strain evidence="2">RCC927</strain>
    </source>
</reference>